<dbReference type="RefSeq" id="WP_078709616.1">
    <property type="nucleotide sequence ID" value="NZ_FUXL01000013.1"/>
</dbReference>
<evidence type="ECO:0000313" key="1">
    <source>
        <dbReference type="EMBL" id="SKA31115.1"/>
    </source>
</evidence>
<keyword evidence="2" id="KW-1185">Reference proteome</keyword>
<reference evidence="2" key="1">
    <citation type="submission" date="2017-02" db="EMBL/GenBank/DDBJ databases">
        <authorList>
            <person name="Varghese N."/>
            <person name="Submissions S."/>
        </authorList>
    </citation>
    <scope>NUCLEOTIDE SEQUENCE [LARGE SCALE GENOMIC DNA]</scope>
    <source>
        <strain evidence="2">USBA 369</strain>
    </source>
</reference>
<accession>A0A1T4SS98</accession>
<protein>
    <submittedName>
        <fullName evidence="1">Uncharacterized protein</fullName>
    </submittedName>
</protein>
<sequence length="62" mass="7053">MIIDGEEVMSMTFYIFRDKLRYVLSEDDGMTMPFETEHEATGAAVNTATDAGSLYTIFYCRP</sequence>
<evidence type="ECO:0000313" key="2">
    <source>
        <dbReference type="Proteomes" id="UP000190135"/>
    </source>
</evidence>
<dbReference type="Proteomes" id="UP000190135">
    <property type="component" value="Unassembled WGS sequence"/>
</dbReference>
<proteinExistence type="predicted"/>
<dbReference type="STRING" id="1365950.SAMN05428963_113119"/>
<name>A0A1T4SS98_9HYPH</name>
<dbReference type="AlphaFoldDB" id="A0A1T4SS98"/>
<organism evidence="1 2">
    <name type="scientific">Consotaella salsifontis</name>
    <dbReference type="NCBI Taxonomy" id="1365950"/>
    <lineage>
        <taxon>Bacteria</taxon>
        <taxon>Pseudomonadati</taxon>
        <taxon>Pseudomonadota</taxon>
        <taxon>Alphaproteobacteria</taxon>
        <taxon>Hyphomicrobiales</taxon>
        <taxon>Aurantimonadaceae</taxon>
        <taxon>Consotaella</taxon>
    </lineage>
</organism>
<dbReference type="EMBL" id="FUXL01000013">
    <property type="protein sequence ID" value="SKA31115.1"/>
    <property type="molecule type" value="Genomic_DNA"/>
</dbReference>
<gene>
    <name evidence="1" type="ORF">SAMN05428963_113119</name>
</gene>